<organism evidence="2 3">
    <name type="scientific">Aliiruegeria haliotis</name>
    <dbReference type="NCBI Taxonomy" id="1280846"/>
    <lineage>
        <taxon>Bacteria</taxon>
        <taxon>Pseudomonadati</taxon>
        <taxon>Pseudomonadota</taxon>
        <taxon>Alphaproteobacteria</taxon>
        <taxon>Rhodobacterales</taxon>
        <taxon>Roseobacteraceae</taxon>
        <taxon>Aliiruegeria</taxon>
    </lineage>
</organism>
<name>A0A2T0RT71_9RHOB</name>
<comment type="caution">
    <text evidence="2">The sequence shown here is derived from an EMBL/GenBank/DDBJ whole genome shotgun (WGS) entry which is preliminary data.</text>
</comment>
<dbReference type="GO" id="GO:0003774">
    <property type="term" value="F:cytoskeletal motor activity"/>
    <property type="evidence" value="ECO:0007669"/>
    <property type="project" value="InterPro"/>
</dbReference>
<accession>A0A2T0RT71</accession>
<keyword evidence="2" id="KW-0282">Flagellum</keyword>
<dbReference type="Pfam" id="PF02049">
    <property type="entry name" value="FliE"/>
    <property type="match status" value="1"/>
</dbReference>
<evidence type="ECO:0000313" key="2">
    <source>
        <dbReference type="EMBL" id="PRY24395.1"/>
    </source>
</evidence>
<reference evidence="2 3" key="1">
    <citation type="submission" date="2018-03" db="EMBL/GenBank/DDBJ databases">
        <title>Genomic Encyclopedia of Archaeal and Bacterial Type Strains, Phase II (KMG-II): from individual species to whole genera.</title>
        <authorList>
            <person name="Goeker M."/>
        </authorList>
    </citation>
    <scope>NUCLEOTIDE SEQUENCE [LARGE SCALE GENOMIC DNA]</scope>
    <source>
        <strain evidence="2 3">DSM 29328</strain>
    </source>
</reference>
<dbReference type="NCBIfam" id="NF001994">
    <property type="entry name" value="PRK00790.1-5"/>
    <property type="match status" value="1"/>
</dbReference>
<dbReference type="RefSeq" id="WP_106204765.1">
    <property type="nucleotide sequence ID" value="NZ_PVTD01000003.1"/>
</dbReference>
<dbReference type="EMBL" id="PVTD01000003">
    <property type="protein sequence ID" value="PRY24395.1"/>
    <property type="molecule type" value="Genomic_DNA"/>
</dbReference>
<dbReference type="Proteomes" id="UP000239480">
    <property type="component" value="Unassembled WGS sequence"/>
</dbReference>
<sequence length="96" mass="10079">MDIRATQAEGAYLAAKPALAPSGSASRTEDSAAEFAKDFAATLQKGEDTARAAMVSQADPHALVMALSQTELAVEAAATIRDKVVEAYQEILRMPV</sequence>
<dbReference type="GO" id="GO:0071973">
    <property type="term" value="P:bacterial-type flagellum-dependent cell motility"/>
    <property type="evidence" value="ECO:0007669"/>
    <property type="project" value="InterPro"/>
</dbReference>
<keyword evidence="2" id="KW-0969">Cilium</keyword>
<gene>
    <name evidence="2" type="ORF">CLV78_103261</name>
</gene>
<keyword evidence="3" id="KW-1185">Reference proteome</keyword>
<dbReference type="GO" id="GO:0009288">
    <property type="term" value="C:bacterial-type flagellum"/>
    <property type="evidence" value="ECO:0007669"/>
    <property type="project" value="InterPro"/>
</dbReference>
<dbReference type="OrthoDB" id="9812413at2"/>
<dbReference type="AlphaFoldDB" id="A0A2T0RT71"/>
<dbReference type="GO" id="GO:0005198">
    <property type="term" value="F:structural molecule activity"/>
    <property type="evidence" value="ECO:0007669"/>
    <property type="project" value="InterPro"/>
</dbReference>
<keyword evidence="2" id="KW-0966">Cell projection</keyword>
<evidence type="ECO:0000313" key="3">
    <source>
        <dbReference type="Proteomes" id="UP000239480"/>
    </source>
</evidence>
<keyword evidence="1" id="KW-0975">Bacterial flagellum</keyword>
<dbReference type="InterPro" id="IPR001624">
    <property type="entry name" value="FliE"/>
</dbReference>
<proteinExistence type="predicted"/>
<protein>
    <submittedName>
        <fullName evidence="2">Flagellar hook-basal body complex protein FliE</fullName>
    </submittedName>
</protein>
<evidence type="ECO:0000256" key="1">
    <source>
        <dbReference type="ARBA" id="ARBA00023143"/>
    </source>
</evidence>